<dbReference type="AlphaFoldDB" id="A0A0F9UJV3"/>
<comment type="caution">
    <text evidence="3">The sequence shown here is derived from an EMBL/GenBank/DDBJ whole genome shotgun (WGS) entry which is preliminary data.</text>
</comment>
<sequence>MKKKLKVAILALTDCEGCIIEIFNLGDRFLNLLSKIELADFKLFEDSPEPPEYDIAIVEGCPITKRDFRRLKETRRKSKILVALGACACLGGIAKIKNYSDKKKIIDYVYKKPQGIDNPDVRALKEHVKVDFEIPGCPINKEEFIRIMEEYIEGKTPTIPKRPVCFECPLKNNGCLLNKGKICFGPVTLAGCAAPCPQSGFFCDGCRGPLKEKIGLDILKIRLRENFNEKEALSILERFGGKEYFIK</sequence>
<protein>
    <recommendedName>
        <fullName evidence="2">NADH:ubiquinone oxidoreductase-like 20kDa subunit domain-containing protein</fullName>
    </recommendedName>
</protein>
<dbReference type="Pfam" id="PF01058">
    <property type="entry name" value="Oxidored_q6"/>
    <property type="match status" value="1"/>
</dbReference>
<dbReference type="PANTHER" id="PTHR42845">
    <property type="entry name" value="COENZYME F420-REDUCING HYDROGENASE, GAMMA SUBUNIT"/>
    <property type="match status" value="1"/>
</dbReference>
<dbReference type="SUPFAM" id="SSF56770">
    <property type="entry name" value="HydA/Nqo6-like"/>
    <property type="match status" value="1"/>
</dbReference>
<evidence type="ECO:0000259" key="2">
    <source>
        <dbReference type="Pfam" id="PF01058"/>
    </source>
</evidence>
<dbReference type="InterPro" id="IPR051349">
    <property type="entry name" value="Hydrogenase_assoc-protein"/>
</dbReference>
<dbReference type="InterPro" id="IPR006137">
    <property type="entry name" value="NADH_UbQ_OxRdtase-like_20kDa"/>
</dbReference>
<accession>A0A0F9UJV3</accession>
<name>A0A0F9UJV3_9ZZZZ</name>
<evidence type="ECO:0000256" key="1">
    <source>
        <dbReference type="ARBA" id="ARBA00023002"/>
    </source>
</evidence>
<dbReference type="EMBL" id="LAZR01000085">
    <property type="protein sequence ID" value="KKN93535.1"/>
    <property type="molecule type" value="Genomic_DNA"/>
</dbReference>
<dbReference type="InterPro" id="IPR037024">
    <property type="entry name" value="NiFe_Hase_small_N_sf"/>
</dbReference>
<evidence type="ECO:0000313" key="3">
    <source>
        <dbReference type="EMBL" id="KKN93535.1"/>
    </source>
</evidence>
<reference evidence="3" key="1">
    <citation type="journal article" date="2015" name="Nature">
        <title>Complex archaea that bridge the gap between prokaryotes and eukaryotes.</title>
        <authorList>
            <person name="Spang A."/>
            <person name="Saw J.H."/>
            <person name="Jorgensen S.L."/>
            <person name="Zaremba-Niedzwiedzka K."/>
            <person name="Martijn J."/>
            <person name="Lind A.E."/>
            <person name="van Eijk R."/>
            <person name="Schleper C."/>
            <person name="Guy L."/>
            <person name="Ettema T.J."/>
        </authorList>
    </citation>
    <scope>NUCLEOTIDE SEQUENCE</scope>
</reference>
<dbReference type="PANTHER" id="PTHR42845:SF2">
    <property type="entry name" value="F420-NON-REDUCING HYDROGENASE VHU SUBUNIT G"/>
    <property type="match status" value="1"/>
</dbReference>
<gene>
    <name evidence="3" type="ORF">LCGC14_0197240</name>
</gene>
<dbReference type="Gene3D" id="3.40.50.700">
    <property type="entry name" value="NADH:ubiquinone oxidoreductase-like, 20kDa subunit"/>
    <property type="match status" value="1"/>
</dbReference>
<feature type="domain" description="NADH:ubiquinone oxidoreductase-like 20kDa subunit" evidence="2">
    <location>
        <begin position="15"/>
        <end position="149"/>
    </location>
</feature>
<organism evidence="3">
    <name type="scientific">marine sediment metagenome</name>
    <dbReference type="NCBI Taxonomy" id="412755"/>
    <lineage>
        <taxon>unclassified sequences</taxon>
        <taxon>metagenomes</taxon>
        <taxon>ecological metagenomes</taxon>
    </lineage>
</organism>
<dbReference type="GO" id="GO:0016491">
    <property type="term" value="F:oxidoreductase activity"/>
    <property type="evidence" value="ECO:0007669"/>
    <property type="project" value="UniProtKB-KW"/>
</dbReference>
<proteinExistence type="predicted"/>
<dbReference type="GO" id="GO:0051536">
    <property type="term" value="F:iron-sulfur cluster binding"/>
    <property type="evidence" value="ECO:0007669"/>
    <property type="project" value="InterPro"/>
</dbReference>
<keyword evidence="1" id="KW-0560">Oxidoreductase</keyword>